<feature type="domain" description="N-acetyltransferase" evidence="1">
    <location>
        <begin position="4"/>
        <end position="157"/>
    </location>
</feature>
<dbReference type="EMBL" id="FOBB01000001">
    <property type="protein sequence ID" value="SEK41269.1"/>
    <property type="molecule type" value="Genomic_DNA"/>
</dbReference>
<dbReference type="Pfam" id="PF00583">
    <property type="entry name" value="Acetyltransf_1"/>
    <property type="match status" value="1"/>
</dbReference>
<keyword evidence="3" id="KW-1185">Reference proteome</keyword>
<dbReference type="PANTHER" id="PTHR43305:SF1">
    <property type="entry name" value="FAMILY N-ACETYLTRANSFERASE, PUTATIVE (AFU_ORTHOLOGUE AFUA_2G01380)-RELATED"/>
    <property type="match status" value="1"/>
</dbReference>
<dbReference type="SUPFAM" id="SSF55729">
    <property type="entry name" value="Acyl-CoA N-acyltransferases (Nat)"/>
    <property type="match status" value="1"/>
</dbReference>
<gene>
    <name evidence="2" type="ORF">SAMN04488505_101150</name>
</gene>
<dbReference type="OrthoDB" id="9803233at2"/>
<keyword evidence="2" id="KW-0808">Transferase</keyword>
<dbReference type="InterPro" id="IPR052777">
    <property type="entry name" value="Acetyltransferase_Enz"/>
</dbReference>
<evidence type="ECO:0000259" key="1">
    <source>
        <dbReference type="PROSITE" id="PS51186"/>
    </source>
</evidence>
<reference evidence="2 3" key="1">
    <citation type="submission" date="2016-10" db="EMBL/GenBank/DDBJ databases">
        <authorList>
            <person name="de Groot N.N."/>
        </authorList>
    </citation>
    <scope>NUCLEOTIDE SEQUENCE [LARGE SCALE GENOMIC DNA]</scope>
    <source>
        <strain evidence="2 3">DSM 21039</strain>
    </source>
</reference>
<protein>
    <submittedName>
        <fullName evidence="2">Acetyltransferase (GNAT) family protein</fullName>
    </submittedName>
</protein>
<accession>A0A1H7GTB8</accession>
<sequence length="158" mass="18136">MENIHFKIAETAQDFEDGKKLFEEYAASLYFDLGFQGFKNELAAISLQYQPPEGALLICIYNKEAVGCAGIRKLSENTAELKRLYVKPAFRRLKIGKELLALAIDTAKKLHYQYIRLDTVPGQEKAQELYHHLGFYTIDAYRHNPIAGTIYMEKKLID</sequence>
<dbReference type="InterPro" id="IPR016181">
    <property type="entry name" value="Acyl_CoA_acyltransferase"/>
</dbReference>
<dbReference type="CDD" id="cd04301">
    <property type="entry name" value="NAT_SF"/>
    <property type="match status" value="1"/>
</dbReference>
<proteinExistence type="predicted"/>
<dbReference type="PANTHER" id="PTHR43305">
    <property type="entry name" value="FAMILY N-ACETYLTRANSFERASE, PUTATIVE (AFU_ORTHOLOGUE AFUA_2G01380)-RELATED"/>
    <property type="match status" value="1"/>
</dbReference>
<dbReference type="Proteomes" id="UP000198984">
    <property type="component" value="Unassembled WGS sequence"/>
</dbReference>
<dbReference type="AlphaFoldDB" id="A0A1H7GTB8"/>
<evidence type="ECO:0000313" key="2">
    <source>
        <dbReference type="EMBL" id="SEK41269.1"/>
    </source>
</evidence>
<dbReference type="PROSITE" id="PS51186">
    <property type="entry name" value="GNAT"/>
    <property type="match status" value="1"/>
</dbReference>
<dbReference type="RefSeq" id="WP_162277444.1">
    <property type="nucleotide sequence ID" value="NZ_FOBB01000001.1"/>
</dbReference>
<organism evidence="2 3">
    <name type="scientific">Chitinophaga rupis</name>
    <dbReference type="NCBI Taxonomy" id="573321"/>
    <lineage>
        <taxon>Bacteria</taxon>
        <taxon>Pseudomonadati</taxon>
        <taxon>Bacteroidota</taxon>
        <taxon>Chitinophagia</taxon>
        <taxon>Chitinophagales</taxon>
        <taxon>Chitinophagaceae</taxon>
        <taxon>Chitinophaga</taxon>
    </lineage>
</organism>
<evidence type="ECO:0000313" key="3">
    <source>
        <dbReference type="Proteomes" id="UP000198984"/>
    </source>
</evidence>
<dbReference type="InterPro" id="IPR000182">
    <property type="entry name" value="GNAT_dom"/>
</dbReference>
<dbReference type="Gene3D" id="3.40.630.30">
    <property type="match status" value="1"/>
</dbReference>
<name>A0A1H7GTB8_9BACT</name>
<dbReference type="GO" id="GO:0016747">
    <property type="term" value="F:acyltransferase activity, transferring groups other than amino-acyl groups"/>
    <property type="evidence" value="ECO:0007669"/>
    <property type="project" value="InterPro"/>
</dbReference>
<dbReference type="STRING" id="573321.SAMN04488505_101150"/>